<comment type="caution">
    <text evidence="2">The sequence shown here is derived from an EMBL/GenBank/DDBJ whole genome shotgun (WGS) entry which is preliminary data.</text>
</comment>
<feature type="transmembrane region" description="Helical" evidence="1">
    <location>
        <begin position="136"/>
        <end position="156"/>
    </location>
</feature>
<dbReference type="EMBL" id="SNRY01005585">
    <property type="protein sequence ID" value="KAA6314588.1"/>
    <property type="molecule type" value="Genomic_DNA"/>
</dbReference>
<keyword evidence="1" id="KW-0812">Transmembrane</keyword>
<gene>
    <name evidence="2" type="ORF">EZS27_034820</name>
</gene>
<evidence type="ECO:0008006" key="3">
    <source>
        <dbReference type="Google" id="ProtNLM"/>
    </source>
</evidence>
<name>A0A5J4Q0S1_9ZZZZ</name>
<accession>A0A5J4Q0S1</accession>
<keyword evidence="1" id="KW-0472">Membrane</keyword>
<protein>
    <recommendedName>
        <fullName evidence="3">Oligosaccharide repeat unit polymerase</fullName>
    </recommendedName>
</protein>
<dbReference type="AlphaFoldDB" id="A0A5J4Q0S1"/>
<evidence type="ECO:0000256" key="1">
    <source>
        <dbReference type="SAM" id="Phobius"/>
    </source>
</evidence>
<proteinExistence type="predicted"/>
<feature type="non-terminal residue" evidence="2">
    <location>
        <position position="1"/>
    </location>
</feature>
<reference evidence="2" key="1">
    <citation type="submission" date="2019-03" db="EMBL/GenBank/DDBJ databases">
        <title>Single cell metagenomics reveals metabolic interactions within the superorganism composed of flagellate Streblomastix strix and complex community of Bacteroidetes bacteria on its surface.</title>
        <authorList>
            <person name="Treitli S.C."/>
            <person name="Kolisko M."/>
            <person name="Husnik F."/>
            <person name="Keeling P."/>
            <person name="Hampl V."/>
        </authorList>
    </citation>
    <scope>NUCLEOTIDE SEQUENCE</scope>
    <source>
        <strain evidence="2">STM</strain>
    </source>
</reference>
<evidence type="ECO:0000313" key="2">
    <source>
        <dbReference type="EMBL" id="KAA6314588.1"/>
    </source>
</evidence>
<feature type="transmembrane region" description="Helical" evidence="1">
    <location>
        <begin position="108"/>
        <end position="130"/>
    </location>
</feature>
<keyword evidence="1" id="KW-1133">Transmembrane helix</keyword>
<sequence length="163" mass="19202">AFSGNGYVNIQLYILDHFNWDNMWYGKSYVDLFYSWIPRSIFIDKPPIDEGIYIANLYLGDSFQPTTPAHSMVFYSWPPGTMGIGYINFHIIGIVLAYFILGRIQKIIQLIFIEMNYAPFILFLYTFIVIKFQLTNFYIFSAINYILLLIVFSFFCKLTVRNK</sequence>
<organism evidence="2">
    <name type="scientific">termite gut metagenome</name>
    <dbReference type="NCBI Taxonomy" id="433724"/>
    <lineage>
        <taxon>unclassified sequences</taxon>
        <taxon>metagenomes</taxon>
        <taxon>organismal metagenomes</taxon>
    </lineage>
</organism>
<feature type="transmembrane region" description="Helical" evidence="1">
    <location>
        <begin position="83"/>
        <end position="101"/>
    </location>
</feature>